<feature type="compositionally biased region" description="Low complexity" evidence="1">
    <location>
        <begin position="23"/>
        <end position="34"/>
    </location>
</feature>
<organism evidence="2 3">
    <name type="scientific">Pleuronectes platessa</name>
    <name type="common">European plaice</name>
    <dbReference type="NCBI Taxonomy" id="8262"/>
    <lineage>
        <taxon>Eukaryota</taxon>
        <taxon>Metazoa</taxon>
        <taxon>Chordata</taxon>
        <taxon>Craniata</taxon>
        <taxon>Vertebrata</taxon>
        <taxon>Euteleostomi</taxon>
        <taxon>Actinopterygii</taxon>
        <taxon>Neopterygii</taxon>
        <taxon>Teleostei</taxon>
        <taxon>Neoteleostei</taxon>
        <taxon>Acanthomorphata</taxon>
        <taxon>Carangaria</taxon>
        <taxon>Pleuronectiformes</taxon>
        <taxon>Pleuronectoidei</taxon>
        <taxon>Pleuronectidae</taxon>
        <taxon>Pleuronectes</taxon>
    </lineage>
</organism>
<dbReference type="EMBL" id="CADEAL010001877">
    <property type="protein sequence ID" value="CAB1436287.1"/>
    <property type="molecule type" value="Genomic_DNA"/>
</dbReference>
<proteinExistence type="predicted"/>
<accession>A0A9N7UPF8</accession>
<protein>
    <submittedName>
        <fullName evidence="2">Uncharacterized protein</fullName>
    </submittedName>
</protein>
<sequence length="214" mass="22807">MKTRTIPRRKKKKKKAGPLPREAAAVASSSSSSSLLPPPIFNQSFFFPHTSFFHRLIPSVLASRASIPPFPPSLHPSIPPVTVTPHTVIIQSVPLFSPPPFICLSNTACPLLIPSSPHPFIPSSAPDPSEDALITGGRRAADSAAGADNGVINGEPVGHRIPSCECRGAGEEELFLSVSSPPRAALINNINQSLMSPQLERDSARLHPDNTEPQ</sequence>
<reference evidence="2" key="1">
    <citation type="submission" date="2020-03" db="EMBL/GenBank/DDBJ databases">
        <authorList>
            <person name="Weist P."/>
        </authorList>
    </citation>
    <scope>NUCLEOTIDE SEQUENCE</scope>
</reference>
<dbReference type="AlphaFoldDB" id="A0A9N7UPF8"/>
<name>A0A9N7UPF8_PLEPL</name>
<evidence type="ECO:0000256" key="1">
    <source>
        <dbReference type="SAM" id="MobiDB-lite"/>
    </source>
</evidence>
<keyword evidence="3" id="KW-1185">Reference proteome</keyword>
<feature type="region of interest" description="Disordered" evidence="1">
    <location>
        <begin position="1"/>
        <end position="34"/>
    </location>
</feature>
<evidence type="ECO:0000313" key="3">
    <source>
        <dbReference type="Proteomes" id="UP001153269"/>
    </source>
</evidence>
<comment type="caution">
    <text evidence="2">The sequence shown here is derived from an EMBL/GenBank/DDBJ whole genome shotgun (WGS) entry which is preliminary data.</text>
</comment>
<feature type="compositionally biased region" description="Basic residues" evidence="1">
    <location>
        <begin position="1"/>
        <end position="16"/>
    </location>
</feature>
<gene>
    <name evidence="2" type="ORF">PLEPLA_LOCUS24320</name>
</gene>
<dbReference type="Proteomes" id="UP001153269">
    <property type="component" value="Unassembled WGS sequence"/>
</dbReference>
<feature type="non-terminal residue" evidence="2">
    <location>
        <position position="214"/>
    </location>
</feature>
<evidence type="ECO:0000313" key="2">
    <source>
        <dbReference type="EMBL" id="CAB1436287.1"/>
    </source>
</evidence>